<proteinExistence type="predicted"/>
<reference evidence="1 2" key="1">
    <citation type="submission" date="2019-02" db="EMBL/GenBank/DDBJ databases">
        <title>Deep-cultivation of Planctomycetes and their phenomic and genomic characterization uncovers novel biology.</title>
        <authorList>
            <person name="Wiegand S."/>
            <person name="Jogler M."/>
            <person name="Boedeker C."/>
            <person name="Pinto D."/>
            <person name="Vollmers J."/>
            <person name="Rivas-Marin E."/>
            <person name="Kohn T."/>
            <person name="Peeters S.H."/>
            <person name="Heuer A."/>
            <person name="Rast P."/>
            <person name="Oberbeckmann S."/>
            <person name="Bunk B."/>
            <person name="Jeske O."/>
            <person name="Meyerdierks A."/>
            <person name="Storesund J.E."/>
            <person name="Kallscheuer N."/>
            <person name="Luecker S."/>
            <person name="Lage O.M."/>
            <person name="Pohl T."/>
            <person name="Merkel B.J."/>
            <person name="Hornburger P."/>
            <person name="Mueller R.-W."/>
            <person name="Bruemmer F."/>
            <person name="Labrenz M."/>
            <person name="Spormann A.M."/>
            <person name="Op den Camp H."/>
            <person name="Overmann J."/>
            <person name="Amann R."/>
            <person name="Jetten M.S.M."/>
            <person name="Mascher T."/>
            <person name="Medema M.H."/>
            <person name="Devos D.P."/>
            <person name="Kaster A.-K."/>
            <person name="Ovreas L."/>
            <person name="Rohde M."/>
            <person name="Galperin M.Y."/>
            <person name="Jogler C."/>
        </authorList>
    </citation>
    <scope>NUCLEOTIDE SEQUENCE [LARGE SCALE GENOMIC DNA]</scope>
    <source>
        <strain evidence="1 2">Mal52</strain>
    </source>
</reference>
<evidence type="ECO:0000313" key="1">
    <source>
        <dbReference type="EMBL" id="QDU46683.1"/>
    </source>
</evidence>
<gene>
    <name evidence="1" type="ORF">Mal52_52050</name>
</gene>
<evidence type="ECO:0000313" key="2">
    <source>
        <dbReference type="Proteomes" id="UP000319383"/>
    </source>
</evidence>
<organism evidence="1 2">
    <name type="scientific">Symmachiella dynata</name>
    <dbReference type="NCBI Taxonomy" id="2527995"/>
    <lineage>
        <taxon>Bacteria</taxon>
        <taxon>Pseudomonadati</taxon>
        <taxon>Planctomycetota</taxon>
        <taxon>Planctomycetia</taxon>
        <taxon>Planctomycetales</taxon>
        <taxon>Planctomycetaceae</taxon>
        <taxon>Symmachiella</taxon>
    </lineage>
</organism>
<protein>
    <submittedName>
        <fullName evidence="1">Uncharacterized protein</fullName>
    </submittedName>
</protein>
<sequence length="273" mass="29298">MERPLPTLLLVGNAEHAEMHCVAETVAILVPTKQLFRAEAIADIEPVLANSGSFPDLVIVCQTWPNEFTRGEISHLFEMFPLATVLCCFGSWCESDGRNRDLWPPATRTAAAESAGLIRRVWEDAAAGRPPLPATAAIEEVFERQHAGAIGHLGRDKTGSVHVSSADPAIRAWLNDALVAANFQTAAADVPWQAAIWDAPVWDDRAAQDLKRFHDAHPDKGVLVLIGSVRPHQAQQAQACGGDCVLPKTAPIDTILESLATLLDDADVVSAGA</sequence>
<accession>A0A517ZW20</accession>
<keyword evidence="2" id="KW-1185">Reference proteome</keyword>
<dbReference type="EMBL" id="CP036276">
    <property type="protein sequence ID" value="QDU46683.1"/>
    <property type="molecule type" value="Genomic_DNA"/>
</dbReference>
<dbReference type="AlphaFoldDB" id="A0A517ZW20"/>
<dbReference type="Proteomes" id="UP000319383">
    <property type="component" value="Chromosome"/>
</dbReference>
<dbReference type="KEGG" id="sdyn:Mal52_52050"/>
<name>A0A517ZW20_9PLAN</name>
<dbReference type="RefSeq" id="WP_145379173.1">
    <property type="nucleotide sequence ID" value="NZ_CP036276.1"/>
</dbReference>